<dbReference type="RefSeq" id="WP_147933205.1">
    <property type="nucleotide sequence ID" value="NZ_VPFD01000002.1"/>
</dbReference>
<gene>
    <name evidence="1" type="ORF">FVD38_01410</name>
</gene>
<accession>A0A5C7G752</accession>
<evidence type="ECO:0000313" key="1">
    <source>
        <dbReference type="EMBL" id="TXG01868.1"/>
    </source>
</evidence>
<evidence type="ECO:0000313" key="2">
    <source>
        <dbReference type="Proteomes" id="UP000321413"/>
    </source>
</evidence>
<comment type="caution">
    <text evidence="1">The sequence shown here is derived from an EMBL/GenBank/DDBJ whole genome shotgun (WGS) entry which is preliminary data.</text>
</comment>
<sequence>MTIPSARAFQSIISNYDGLGKSPLGLRLQKIVPSWSDRLSNIQLKDFVQDYAHKHANGRPIESVASEIGFDCQNKEEKTCNYEGIYTYDLKMPGSPDQRAAIEISVILNYSAEPWEIHGSRKFLYGGIEN</sequence>
<protein>
    <submittedName>
        <fullName evidence="1">Uncharacterized protein</fullName>
    </submittedName>
</protein>
<proteinExistence type="predicted"/>
<name>A0A5C7G752_9BURK</name>
<organism evidence="1 2">
    <name type="scientific">Massilia arenae</name>
    <dbReference type="NCBI Taxonomy" id="2603288"/>
    <lineage>
        <taxon>Bacteria</taxon>
        <taxon>Pseudomonadati</taxon>
        <taxon>Pseudomonadota</taxon>
        <taxon>Betaproteobacteria</taxon>
        <taxon>Burkholderiales</taxon>
        <taxon>Oxalobacteraceae</taxon>
        <taxon>Telluria group</taxon>
        <taxon>Massilia</taxon>
    </lineage>
</organism>
<dbReference type="EMBL" id="VPFD01000002">
    <property type="protein sequence ID" value="TXG01868.1"/>
    <property type="molecule type" value="Genomic_DNA"/>
</dbReference>
<keyword evidence="2" id="KW-1185">Reference proteome</keyword>
<dbReference type="AlphaFoldDB" id="A0A5C7G752"/>
<reference evidence="1 2" key="1">
    <citation type="submission" date="2019-08" db="EMBL/GenBank/DDBJ databases">
        <title>Massilia golmudensis sp. nov., isolated from sand in the Qinghai-Tibetan Plateau.</title>
        <authorList>
            <person name="Zhang B."/>
        </authorList>
    </citation>
    <scope>NUCLEOTIDE SEQUENCE [LARGE SCALE GENOMIC DNA]</scope>
    <source>
        <strain evidence="1 2">GEM5</strain>
    </source>
</reference>
<dbReference type="Proteomes" id="UP000321413">
    <property type="component" value="Unassembled WGS sequence"/>
</dbReference>